<dbReference type="EMBL" id="HBGE01043787">
    <property type="protein sequence ID" value="CAD9139901.1"/>
    <property type="molecule type" value="Transcribed_RNA"/>
</dbReference>
<organism evidence="2">
    <name type="scientific">Alexandrium catenella</name>
    <name type="common">Red tide dinoflagellate</name>
    <name type="synonym">Gonyaulax catenella</name>
    <dbReference type="NCBI Taxonomy" id="2925"/>
    <lineage>
        <taxon>Eukaryota</taxon>
        <taxon>Sar</taxon>
        <taxon>Alveolata</taxon>
        <taxon>Dinophyceae</taxon>
        <taxon>Gonyaulacales</taxon>
        <taxon>Pyrocystaceae</taxon>
        <taxon>Alexandrium</taxon>
    </lineage>
</organism>
<accession>A0A7S1QHH4</accession>
<feature type="compositionally biased region" description="Low complexity" evidence="1">
    <location>
        <begin position="290"/>
        <end position="301"/>
    </location>
</feature>
<feature type="compositionally biased region" description="Basic and acidic residues" evidence="1">
    <location>
        <begin position="480"/>
        <end position="490"/>
    </location>
</feature>
<sequence>MLGQPGEVDGLPRSGVAVYRPGVVSRAVWCDSLRSSLARYPLGTCTFDNIEISNTPWTSEDFSTLLAILTAANAAANRIKAFRCKLDDDAIFFLAKWLEHLPLGRLPSEIHLSHNVISHIGFEALFKAVESKAAVLPPRVPVWLRIEENKLNAVLVQALVGEGRVCLADTNACGCRMCKKVWQGVAPLFHMRYGLKQGGSSLAALPAAQCIPAVLGPPPAGPLPPGMLAPGTAPAAVPAQVQAIAQAMQQQPQLLLPQQQPQQPQQHGGIVRQKVIDILQSAQANAMTSQAHADQAAHGQAISSQQKNEVARAEAKTVAHAVADEINKRLATMSKEEGSQGQSKAEASGDGLMTQEAMLAHIRKKREEFGLPPRSEAGGKAASGVPAAPAAAASKPADSGRRSPERRQQRHQGAGTRHRSKSPSKKHRARSRRRSPRHRGSPRRSRDRSRSAKRRGRGAQNRSASREGRRAGPSAGAQEVVRRKESEEEVTKIQAKVQQLFAGLA</sequence>
<feature type="region of interest" description="Disordered" evidence="1">
    <location>
        <begin position="370"/>
        <end position="490"/>
    </location>
</feature>
<feature type="compositionally biased region" description="Basic and acidic residues" evidence="1">
    <location>
        <begin position="398"/>
        <end position="407"/>
    </location>
</feature>
<proteinExistence type="predicted"/>
<reference evidence="2" key="1">
    <citation type="submission" date="2021-01" db="EMBL/GenBank/DDBJ databases">
        <authorList>
            <person name="Corre E."/>
            <person name="Pelletier E."/>
            <person name="Niang G."/>
            <person name="Scheremetjew M."/>
            <person name="Finn R."/>
            <person name="Kale V."/>
            <person name="Holt S."/>
            <person name="Cochrane G."/>
            <person name="Meng A."/>
            <person name="Brown T."/>
            <person name="Cohen L."/>
        </authorList>
    </citation>
    <scope>NUCLEOTIDE SEQUENCE</scope>
    <source>
        <strain evidence="2">OF101</strain>
    </source>
</reference>
<dbReference type="AlphaFoldDB" id="A0A7S1QHH4"/>
<gene>
    <name evidence="2" type="ORF">ACAT0790_LOCUS26404</name>
</gene>
<feature type="compositionally biased region" description="Basic residues" evidence="1">
    <location>
        <begin position="416"/>
        <end position="457"/>
    </location>
</feature>
<feature type="region of interest" description="Disordered" evidence="1">
    <location>
        <begin position="289"/>
        <end position="316"/>
    </location>
</feature>
<name>A0A7S1QHH4_ALECA</name>
<evidence type="ECO:0000313" key="2">
    <source>
        <dbReference type="EMBL" id="CAD9139901.1"/>
    </source>
</evidence>
<feature type="region of interest" description="Disordered" evidence="1">
    <location>
        <begin position="332"/>
        <end position="351"/>
    </location>
</feature>
<protein>
    <submittedName>
        <fullName evidence="2">Uncharacterized protein</fullName>
    </submittedName>
</protein>
<evidence type="ECO:0000256" key="1">
    <source>
        <dbReference type="SAM" id="MobiDB-lite"/>
    </source>
</evidence>
<feature type="compositionally biased region" description="Low complexity" evidence="1">
    <location>
        <begin position="378"/>
        <end position="397"/>
    </location>
</feature>